<evidence type="ECO:0000256" key="1">
    <source>
        <dbReference type="ARBA" id="ARBA00001946"/>
    </source>
</evidence>
<name>T1L0Q1_TETUR</name>
<dbReference type="CDD" id="cd04666">
    <property type="entry name" value="NUDIX_DIPP2_like_Nudt4"/>
    <property type="match status" value="1"/>
</dbReference>
<dbReference type="PANTHER" id="PTHR12629:SF0">
    <property type="entry name" value="DIPHOSPHOINOSITOL-POLYPHOSPHATE DIPHOSPHATASE"/>
    <property type="match status" value="1"/>
</dbReference>
<keyword evidence="8" id="KW-0460">Magnesium</keyword>
<evidence type="ECO:0000256" key="6">
    <source>
        <dbReference type="ARBA" id="ARBA00022723"/>
    </source>
</evidence>
<dbReference type="EnsemblMetazoa" id="tetur30g01520.1">
    <property type="protein sequence ID" value="tetur30g01520.1"/>
    <property type="gene ID" value="tetur30g01520"/>
</dbReference>
<comment type="subcellular location">
    <subcellularLocation>
        <location evidence="2">Cytoplasm</location>
    </subcellularLocation>
</comment>
<dbReference type="EMBL" id="CAEY01000868">
    <property type="status" value="NOT_ANNOTATED_CDS"/>
    <property type="molecule type" value="Genomic_DNA"/>
</dbReference>
<evidence type="ECO:0000313" key="12">
    <source>
        <dbReference type="EnsemblMetazoa" id="tetur30g01520.1"/>
    </source>
</evidence>
<dbReference type="InterPro" id="IPR015797">
    <property type="entry name" value="NUDIX_hydrolase-like_dom_sf"/>
</dbReference>
<dbReference type="InterPro" id="IPR020476">
    <property type="entry name" value="Nudix_hydrolase"/>
</dbReference>
<dbReference type="InterPro" id="IPR047198">
    <property type="entry name" value="DDP-like_NUDIX"/>
</dbReference>
<reference evidence="13" key="1">
    <citation type="submission" date="2011-08" db="EMBL/GenBank/DDBJ databases">
        <authorList>
            <person name="Rombauts S."/>
        </authorList>
    </citation>
    <scope>NUCLEOTIDE SEQUENCE</scope>
    <source>
        <strain evidence="13">London</strain>
    </source>
</reference>
<dbReference type="PANTHER" id="PTHR12629">
    <property type="entry name" value="DIPHOSPHOINOSITOL POLYPHOSPHATE PHOSPHOHYDROLASE"/>
    <property type="match status" value="1"/>
</dbReference>
<dbReference type="Gene3D" id="3.90.79.10">
    <property type="entry name" value="Nucleoside Triphosphate Pyrophosphohydrolase"/>
    <property type="match status" value="1"/>
</dbReference>
<dbReference type="STRING" id="32264.T1L0Q1"/>
<dbReference type="GO" id="GO:0008486">
    <property type="term" value="F:diphosphoinositol-polyphosphate diphosphatase activity"/>
    <property type="evidence" value="ECO:0007669"/>
    <property type="project" value="UniProtKB-EC"/>
</dbReference>
<dbReference type="FunFam" id="3.90.79.10:FF:000002">
    <property type="entry name" value="diphosphoinositol polyphosphate phosphohydrolase 1"/>
    <property type="match status" value="1"/>
</dbReference>
<dbReference type="GO" id="GO:0005737">
    <property type="term" value="C:cytoplasm"/>
    <property type="evidence" value="ECO:0007669"/>
    <property type="project" value="UniProtKB-SubCell"/>
</dbReference>
<dbReference type="Proteomes" id="UP000015104">
    <property type="component" value="Unassembled WGS sequence"/>
</dbReference>
<comment type="cofactor">
    <cofactor evidence="1">
        <name>Mg(2+)</name>
        <dbReference type="ChEBI" id="CHEBI:18420"/>
    </cofactor>
</comment>
<proteinExistence type="inferred from homology"/>
<dbReference type="PRINTS" id="PR00502">
    <property type="entry name" value="NUDIXFAMILY"/>
</dbReference>
<evidence type="ECO:0000256" key="2">
    <source>
        <dbReference type="ARBA" id="ARBA00004496"/>
    </source>
</evidence>
<dbReference type="GO" id="GO:0046872">
    <property type="term" value="F:metal ion binding"/>
    <property type="evidence" value="ECO:0007669"/>
    <property type="project" value="UniProtKB-KW"/>
</dbReference>
<dbReference type="eggNOG" id="KOG2839">
    <property type="taxonomic scope" value="Eukaryota"/>
</dbReference>
<dbReference type="GO" id="GO:0034432">
    <property type="term" value="F:bis(5'-adenosyl)-pentaphosphatase activity"/>
    <property type="evidence" value="ECO:0007669"/>
    <property type="project" value="TreeGrafter"/>
</dbReference>
<dbReference type="GO" id="GO:0000298">
    <property type="term" value="F:endopolyphosphatase activity"/>
    <property type="evidence" value="ECO:0007669"/>
    <property type="project" value="TreeGrafter"/>
</dbReference>
<evidence type="ECO:0000256" key="5">
    <source>
        <dbReference type="ARBA" id="ARBA00022490"/>
    </source>
</evidence>
<evidence type="ECO:0000256" key="9">
    <source>
        <dbReference type="ARBA" id="ARBA00033994"/>
    </source>
</evidence>
<dbReference type="PROSITE" id="PS00893">
    <property type="entry name" value="NUDIX_BOX"/>
    <property type="match status" value="1"/>
</dbReference>
<evidence type="ECO:0000256" key="3">
    <source>
        <dbReference type="ARBA" id="ARBA00008266"/>
    </source>
</evidence>
<feature type="domain" description="Nudix hydrolase" evidence="11">
    <location>
        <begin position="17"/>
        <end position="142"/>
    </location>
</feature>
<evidence type="ECO:0000259" key="11">
    <source>
        <dbReference type="PROSITE" id="PS51462"/>
    </source>
</evidence>
<evidence type="ECO:0000256" key="8">
    <source>
        <dbReference type="ARBA" id="ARBA00022842"/>
    </source>
</evidence>
<dbReference type="GO" id="GO:0071543">
    <property type="term" value="P:diphosphoinositol polyphosphate metabolic process"/>
    <property type="evidence" value="ECO:0007669"/>
    <property type="project" value="TreeGrafter"/>
</dbReference>
<dbReference type="GO" id="GO:1901907">
    <property type="term" value="P:diadenosine pentaphosphate catabolic process"/>
    <property type="evidence" value="ECO:0007669"/>
    <property type="project" value="TreeGrafter"/>
</dbReference>
<evidence type="ECO:0000256" key="10">
    <source>
        <dbReference type="RuleBase" id="RU003476"/>
    </source>
</evidence>
<dbReference type="EC" id="3.6.1.52" evidence="4"/>
<keyword evidence="6" id="KW-0479">Metal-binding</keyword>
<dbReference type="InterPro" id="IPR000086">
    <property type="entry name" value="NUDIX_hydrolase_dom"/>
</dbReference>
<evidence type="ECO:0000313" key="13">
    <source>
        <dbReference type="Proteomes" id="UP000015104"/>
    </source>
</evidence>
<dbReference type="GO" id="GO:1901911">
    <property type="term" value="P:adenosine 5'-(hexahydrogen pentaphosphate) catabolic process"/>
    <property type="evidence" value="ECO:0007669"/>
    <property type="project" value="TreeGrafter"/>
</dbReference>
<keyword evidence="7 10" id="KW-0378">Hydrolase</keyword>
<keyword evidence="5" id="KW-0963">Cytoplasm</keyword>
<reference evidence="12" key="2">
    <citation type="submission" date="2015-06" db="UniProtKB">
        <authorList>
            <consortium name="EnsemblMetazoa"/>
        </authorList>
    </citation>
    <scope>IDENTIFICATION</scope>
</reference>
<dbReference type="AlphaFoldDB" id="T1L0Q1"/>
<protein>
    <recommendedName>
        <fullName evidence="4">diphosphoinositol-polyphosphate diphosphatase</fullName>
        <ecNumber evidence="4">3.6.1.52</ecNumber>
    </recommendedName>
</protein>
<dbReference type="HOGENOM" id="CLU_037162_1_0_1"/>
<dbReference type="SUPFAM" id="SSF55811">
    <property type="entry name" value="Nudix"/>
    <property type="match status" value="1"/>
</dbReference>
<sequence length="149" mass="17204">MVKTKPRQTRIYDDEGYRRRAACLCVKNELENEVLLVTSSSSQDRWVVPGGGLEPHEDSREAAVREVIEEAGVKGDIIRCLGTFENRERKHRTDVYILAVTQELQEWEDSTAIGRRRCWFTLDEAIEELSSHKPIESNYIKLLIKDKAN</sequence>
<comment type="similarity">
    <text evidence="3">Belongs to the Nudix hydrolase family. DIPP subfamily.</text>
</comment>
<dbReference type="Pfam" id="PF00293">
    <property type="entry name" value="NUDIX"/>
    <property type="match status" value="1"/>
</dbReference>
<organism evidence="12 13">
    <name type="scientific">Tetranychus urticae</name>
    <name type="common">Two-spotted spider mite</name>
    <dbReference type="NCBI Taxonomy" id="32264"/>
    <lineage>
        <taxon>Eukaryota</taxon>
        <taxon>Metazoa</taxon>
        <taxon>Ecdysozoa</taxon>
        <taxon>Arthropoda</taxon>
        <taxon>Chelicerata</taxon>
        <taxon>Arachnida</taxon>
        <taxon>Acari</taxon>
        <taxon>Acariformes</taxon>
        <taxon>Trombidiformes</taxon>
        <taxon>Prostigmata</taxon>
        <taxon>Eleutherengona</taxon>
        <taxon>Raphignathae</taxon>
        <taxon>Tetranychoidea</taxon>
        <taxon>Tetranychidae</taxon>
        <taxon>Tetranychus</taxon>
    </lineage>
</organism>
<accession>T1L0Q1</accession>
<evidence type="ECO:0000256" key="4">
    <source>
        <dbReference type="ARBA" id="ARBA00012527"/>
    </source>
</evidence>
<dbReference type="GO" id="GO:0034431">
    <property type="term" value="F:bis(5'-adenosyl)-hexaphosphatase activity"/>
    <property type="evidence" value="ECO:0007669"/>
    <property type="project" value="TreeGrafter"/>
</dbReference>
<comment type="catalytic activity">
    <reaction evidence="9">
        <text>diphospho-myo-inositol polyphosphate + H2O = myo-inositol polyphosphate + phosphate.</text>
        <dbReference type="EC" id="3.6.1.52"/>
    </reaction>
</comment>
<dbReference type="GO" id="GO:1901909">
    <property type="term" value="P:diadenosine hexaphosphate catabolic process"/>
    <property type="evidence" value="ECO:0007669"/>
    <property type="project" value="TreeGrafter"/>
</dbReference>
<dbReference type="InterPro" id="IPR020084">
    <property type="entry name" value="NUDIX_hydrolase_CS"/>
</dbReference>
<evidence type="ECO:0000256" key="7">
    <source>
        <dbReference type="ARBA" id="ARBA00022801"/>
    </source>
</evidence>
<dbReference type="GO" id="GO:0005634">
    <property type="term" value="C:nucleus"/>
    <property type="evidence" value="ECO:0007669"/>
    <property type="project" value="TreeGrafter"/>
</dbReference>
<dbReference type="PROSITE" id="PS51462">
    <property type="entry name" value="NUDIX"/>
    <property type="match status" value="1"/>
</dbReference>
<keyword evidence="13" id="KW-1185">Reference proteome</keyword>